<proteinExistence type="predicted"/>
<dbReference type="EMBL" id="JBEAFC010000008">
    <property type="protein sequence ID" value="KAL1543032.1"/>
    <property type="molecule type" value="Genomic_DNA"/>
</dbReference>
<dbReference type="PANTHER" id="PTHR31170">
    <property type="entry name" value="BNAC04G53230D PROTEIN"/>
    <property type="match status" value="1"/>
</dbReference>
<dbReference type="InterPro" id="IPR004158">
    <property type="entry name" value="DUF247_pln"/>
</dbReference>
<evidence type="ECO:0000313" key="2">
    <source>
        <dbReference type="EMBL" id="KAL1543032.1"/>
    </source>
</evidence>
<organism evidence="2 3">
    <name type="scientific">Salvia divinorum</name>
    <name type="common">Maria pastora</name>
    <name type="synonym">Diviner's sage</name>
    <dbReference type="NCBI Taxonomy" id="28513"/>
    <lineage>
        <taxon>Eukaryota</taxon>
        <taxon>Viridiplantae</taxon>
        <taxon>Streptophyta</taxon>
        <taxon>Embryophyta</taxon>
        <taxon>Tracheophyta</taxon>
        <taxon>Spermatophyta</taxon>
        <taxon>Magnoliopsida</taxon>
        <taxon>eudicotyledons</taxon>
        <taxon>Gunneridae</taxon>
        <taxon>Pentapetalae</taxon>
        <taxon>asterids</taxon>
        <taxon>lamiids</taxon>
        <taxon>Lamiales</taxon>
        <taxon>Lamiaceae</taxon>
        <taxon>Nepetoideae</taxon>
        <taxon>Mentheae</taxon>
        <taxon>Salviinae</taxon>
        <taxon>Salvia</taxon>
        <taxon>Salvia subgen. Calosphace</taxon>
    </lineage>
</organism>
<dbReference type="AlphaFoldDB" id="A0ABD1GGG2"/>
<dbReference type="PANTHER" id="PTHR31170:SF17">
    <property type="match status" value="1"/>
</dbReference>
<accession>A0ABD1GGG2</accession>
<name>A0ABD1GGG2_SALDI</name>
<dbReference type="Pfam" id="PF03140">
    <property type="entry name" value="DUF247"/>
    <property type="match status" value="1"/>
</dbReference>
<keyword evidence="1" id="KW-1133">Transmembrane helix</keyword>
<keyword evidence="1" id="KW-0812">Transmembrane</keyword>
<keyword evidence="3" id="KW-1185">Reference proteome</keyword>
<evidence type="ECO:0000313" key="3">
    <source>
        <dbReference type="Proteomes" id="UP001567538"/>
    </source>
</evidence>
<feature type="transmembrane region" description="Helical" evidence="1">
    <location>
        <begin position="404"/>
        <end position="428"/>
    </location>
</feature>
<reference evidence="2 3" key="1">
    <citation type="submission" date="2024-06" db="EMBL/GenBank/DDBJ databases">
        <title>A chromosome level genome sequence of Diviner's sage (Salvia divinorum).</title>
        <authorList>
            <person name="Ford S.A."/>
            <person name="Ro D.-K."/>
            <person name="Ness R.W."/>
            <person name="Phillips M.A."/>
        </authorList>
    </citation>
    <scope>NUCLEOTIDE SEQUENCE [LARGE SCALE GENOMIC DNA]</scope>
    <source>
        <strain evidence="2">SAF-2024a</strain>
        <tissue evidence="2">Leaf</tissue>
    </source>
</reference>
<sequence>MDPASITQASATLNGKLRELPRAQSECTIYRVHRHLRNVNPKAYEPEVIAIGPYHHGSNNNEHLKMMEGHKLRYLQQLLAAKDPPDDVGRYVAALGGVEAEARRCYADLPETLTRAEFIQMLVLDGCFIVQLVRKFDRVGLRERNDPIFQMNWMINSLQRDLMLFENQLPFFVLCELYDLIEVPGQHSRFWYLLFNFFTSLYPGEGNTQKPIEVPRQVKHLLDFIHRSWLPPPQGSGGSSEVTIPSERLRFISSATRLKEAKVMFENRSKGKTLFDVRFEKGVMIMAPLTVEDRTESFLRNLIAYEQYFEHNQNNFVTDYVKFLDCIIDSSTDVAILSRQGIIDNWLGDEHKVAEMVNRLGDSVAGPGRSFVYAKMFEDVHKHCRKRRNRWMANLRRNHFNSPWAVISVLVGLVLLLLTATQTLFTILQVV</sequence>
<gene>
    <name evidence="2" type="ORF">AAHA92_20051</name>
</gene>
<protein>
    <submittedName>
        <fullName evidence="2">UPF0481 protein</fullName>
    </submittedName>
</protein>
<comment type="caution">
    <text evidence="2">The sequence shown here is derived from an EMBL/GenBank/DDBJ whole genome shotgun (WGS) entry which is preliminary data.</text>
</comment>
<evidence type="ECO:0000256" key="1">
    <source>
        <dbReference type="SAM" id="Phobius"/>
    </source>
</evidence>
<dbReference type="Proteomes" id="UP001567538">
    <property type="component" value="Unassembled WGS sequence"/>
</dbReference>
<keyword evidence="1" id="KW-0472">Membrane</keyword>